<comment type="catalytic activity">
    <reaction evidence="8 9">
        <text>N(2)-acetyl-L-ornithine + L-glutamate = N-acetyl-L-glutamate + L-ornithine</text>
        <dbReference type="Rhea" id="RHEA:15349"/>
        <dbReference type="ChEBI" id="CHEBI:29985"/>
        <dbReference type="ChEBI" id="CHEBI:44337"/>
        <dbReference type="ChEBI" id="CHEBI:46911"/>
        <dbReference type="ChEBI" id="CHEBI:57805"/>
        <dbReference type="EC" id="2.3.1.35"/>
    </reaction>
</comment>
<dbReference type="FunFam" id="3.10.20.340:FF:000001">
    <property type="entry name" value="Arginine biosynthesis bifunctional protein ArgJ, chloroplastic"/>
    <property type="match status" value="1"/>
</dbReference>
<accession>A0A2G6KIU6</accession>
<dbReference type="UniPathway" id="UPA00068">
    <property type="reaction ID" value="UER00106"/>
</dbReference>
<dbReference type="GO" id="GO:0004042">
    <property type="term" value="F:L-glutamate N-acetyltransferase activity"/>
    <property type="evidence" value="ECO:0007669"/>
    <property type="project" value="UniProtKB-UniRule"/>
</dbReference>
<dbReference type="GO" id="GO:0005737">
    <property type="term" value="C:cytoplasm"/>
    <property type="evidence" value="ECO:0007669"/>
    <property type="project" value="UniProtKB-SubCell"/>
</dbReference>
<comment type="subunit">
    <text evidence="2 9">Heterotetramer of two alpha and two beta chains.</text>
</comment>
<dbReference type="SUPFAM" id="SSF56266">
    <property type="entry name" value="DmpA/ArgJ-like"/>
    <property type="match status" value="1"/>
</dbReference>
<dbReference type="Proteomes" id="UP000230821">
    <property type="component" value="Unassembled WGS sequence"/>
</dbReference>
<dbReference type="InterPro" id="IPR042195">
    <property type="entry name" value="ArgJ_beta_C"/>
</dbReference>
<keyword evidence="9" id="KW-0511">Multifunctional enzyme</keyword>
<dbReference type="PANTHER" id="PTHR23100:SF0">
    <property type="entry name" value="ARGININE BIOSYNTHESIS BIFUNCTIONAL PROTEIN ARGJ, MITOCHONDRIAL"/>
    <property type="match status" value="1"/>
</dbReference>
<evidence type="ECO:0000256" key="1">
    <source>
        <dbReference type="ARBA" id="ARBA00006774"/>
    </source>
</evidence>
<evidence type="ECO:0000256" key="3">
    <source>
        <dbReference type="ARBA" id="ARBA00022571"/>
    </source>
</evidence>
<dbReference type="EMBL" id="PDSK01000039">
    <property type="protein sequence ID" value="PIE35591.1"/>
    <property type="molecule type" value="Genomic_DNA"/>
</dbReference>
<keyword evidence="6 9" id="KW-0068">Autocatalytic cleavage</keyword>
<organism evidence="10 11">
    <name type="scientific">candidate division KSB3 bacterium</name>
    <dbReference type="NCBI Taxonomy" id="2044937"/>
    <lineage>
        <taxon>Bacteria</taxon>
        <taxon>candidate division KSB3</taxon>
    </lineage>
</organism>
<dbReference type="Gene3D" id="3.10.20.340">
    <property type="entry name" value="ArgJ beta chain, C-terminal domain"/>
    <property type="match status" value="1"/>
</dbReference>
<comment type="subcellular location">
    <subcellularLocation>
        <location evidence="9">Cytoplasm</location>
    </subcellularLocation>
</comment>
<keyword evidence="5 9" id="KW-0808">Transferase</keyword>
<reference evidence="10 11" key="1">
    <citation type="submission" date="2017-10" db="EMBL/GenBank/DDBJ databases">
        <title>Novel microbial diversity and functional potential in the marine mammal oral microbiome.</title>
        <authorList>
            <person name="Dudek N.K."/>
            <person name="Sun C.L."/>
            <person name="Burstein D."/>
            <person name="Kantor R.S."/>
            <person name="Aliaga Goltsman D.S."/>
            <person name="Bik E.M."/>
            <person name="Thomas B.C."/>
            <person name="Banfield J.F."/>
            <person name="Relman D.A."/>
        </authorList>
    </citation>
    <scope>NUCLEOTIDE SEQUENCE [LARGE SCALE GENOMIC DNA]</scope>
    <source>
        <strain evidence="10">DOLJORAL78_47_16</strain>
    </source>
</reference>
<feature type="binding site" evidence="9">
    <location>
        <position position="274"/>
    </location>
    <ligand>
        <name>substrate</name>
    </ligand>
</feature>
<feature type="site" description="Involved in the stabilization of negative charge on the oxyanion by the formation of the oxyanion hole" evidence="9">
    <location>
        <position position="114"/>
    </location>
</feature>
<evidence type="ECO:0000256" key="4">
    <source>
        <dbReference type="ARBA" id="ARBA00022605"/>
    </source>
</evidence>
<comment type="function">
    <text evidence="9">Catalyzes two activities which are involved in the cyclic version of arginine biosynthesis: the synthesis of N-acetylglutamate from glutamate and acetyl-CoA as the acetyl donor, and of ornithine by transacetylation between N(2)-acetylornithine and glutamate.</text>
</comment>
<feature type="binding site" evidence="9">
    <location>
        <position position="401"/>
    </location>
    <ligand>
        <name>substrate</name>
    </ligand>
</feature>
<dbReference type="Gene3D" id="3.60.70.12">
    <property type="entry name" value="L-amino peptidase D-ALA esterase/amidase"/>
    <property type="match status" value="1"/>
</dbReference>
<name>A0A2G6KIU6_9BACT</name>
<dbReference type="GO" id="GO:0006592">
    <property type="term" value="P:ornithine biosynthetic process"/>
    <property type="evidence" value="ECO:0007669"/>
    <property type="project" value="TreeGrafter"/>
</dbReference>
<feature type="binding site" evidence="9">
    <location>
        <position position="177"/>
    </location>
    <ligand>
        <name>substrate</name>
    </ligand>
</feature>
<feature type="chain" id="PRO_5023536448" description="Arginine biosynthesis bifunctional protein ArgJ beta chain" evidence="9">
    <location>
        <begin position="188"/>
        <end position="401"/>
    </location>
</feature>
<dbReference type="InterPro" id="IPR002813">
    <property type="entry name" value="Arg_biosynth_ArgJ"/>
</dbReference>
<dbReference type="CDD" id="cd02152">
    <property type="entry name" value="OAT"/>
    <property type="match status" value="1"/>
</dbReference>
<dbReference type="GO" id="GO:0006526">
    <property type="term" value="P:L-arginine biosynthetic process"/>
    <property type="evidence" value="ECO:0007669"/>
    <property type="project" value="UniProtKB-UniRule"/>
</dbReference>
<dbReference type="PANTHER" id="PTHR23100">
    <property type="entry name" value="ARGININE BIOSYNTHESIS BIFUNCTIONAL PROTEIN ARGJ"/>
    <property type="match status" value="1"/>
</dbReference>
<evidence type="ECO:0000313" key="11">
    <source>
        <dbReference type="Proteomes" id="UP000230821"/>
    </source>
</evidence>
<dbReference type="Pfam" id="PF01960">
    <property type="entry name" value="ArgJ"/>
    <property type="match status" value="1"/>
</dbReference>
<feature type="binding site" evidence="9">
    <location>
        <position position="396"/>
    </location>
    <ligand>
        <name>substrate</name>
    </ligand>
</feature>
<dbReference type="EC" id="2.3.1.1" evidence="9"/>
<evidence type="ECO:0000256" key="6">
    <source>
        <dbReference type="ARBA" id="ARBA00022813"/>
    </source>
</evidence>
<dbReference type="NCBIfam" id="TIGR00120">
    <property type="entry name" value="ArgJ"/>
    <property type="match status" value="1"/>
</dbReference>
<dbReference type="EC" id="2.3.1.35" evidence="9"/>
<evidence type="ECO:0000313" key="10">
    <source>
        <dbReference type="EMBL" id="PIE35591.1"/>
    </source>
</evidence>
<proteinExistence type="inferred from homology"/>
<keyword evidence="3 9" id="KW-0055">Arginine biosynthesis</keyword>
<gene>
    <name evidence="9" type="primary">argJ</name>
    <name evidence="10" type="ORF">CSA56_03675</name>
</gene>
<dbReference type="HAMAP" id="MF_01106">
    <property type="entry name" value="ArgJ"/>
    <property type="match status" value="1"/>
</dbReference>
<dbReference type="NCBIfam" id="NF003802">
    <property type="entry name" value="PRK05388.1"/>
    <property type="match status" value="1"/>
</dbReference>
<comment type="pathway">
    <text evidence="9">Amino-acid biosynthesis; L-arginine biosynthesis; N(2)-acetyl-L-ornithine from L-glutamate: step 1/4.</text>
</comment>
<evidence type="ECO:0000256" key="7">
    <source>
        <dbReference type="ARBA" id="ARBA00023315"/>
    </source>
</evidence>
<feature type="active site" description="Nucleophile" evidence="9">
    <location>
        <position position="188"/>
    </location>
</feature>
<sequence length="401" mass="42734">MIKVIDGGITAAKGFTAAGVHCGIKAGKKDLALVVSECPAATAAMFTTNKVAAAPVVFDKEQLQKSPLTSAIIANSGIANACTGERGMQDCQTMAQKTADVLSVPVEQILVASTGVIGHYLFIDKIKKGIKLAASELSPEKHLDAEIAIMTTDTRPKEYAVEVATDEGNFRIGGMTKGSGMIKPNMATMLTFLTTDADVAPEHLDFALRQAVEHSFNRISVDNDTSTNDTTAILANGKSGVKEIVPTSPLYAEFCEALQTVCIELAKMLVKDGEGTTKLIEIQVNNAANDSDALQGARAIADSYLVKTAMYGEDPNWGRIMCALGYAGIELVPEKIQLRLNSVPILQTNFEQPTSRVDARKALEAEEVLISVDLGLGNSSATVWTSDLSHEYVDINAKYTT</sequence>
<comment type="similarity">
    <text evidence="1 9">Belongs to the ArgJ family.</text>
</comment>
<feature type="chain" id="PRO_5023536447" description="Arginine biosynthesis bifunctional protein ArgJ alpha chain" evidence="9">
    <location>
        <begin position="1"/>
        <end position="187"/>
    </location>
</feature>
<feature type="site" description="Involved in the stabilization of negative charge on the oxyanion by the formation of the oxyanion hole" evidence="9">
    <location>
        <position position="115"/>
    </location>
</feature>
<evidence type="ECO:0000256" key="9">
    <source>
        <dbReference type="HAMAP-Rule" id="MF_01106"/>
    </source>
</evidence>
<evidence type="ECO:0000256" key="8">
    <source>
        <dbReference type="ARBA" id="ARBA00049439"/>
    </source>
</evidence>
<keyword evidence="9" id="KW-0963">Cytoplasm</keyword>
<dbReference type="AlphaFoldDB" id="A0A2G6KIU6"/>
<keyword evidence="4 9" id="KW-0028">Amino-acid biosynthesis</keyword>
<comment type="catalytic activity">
    <reaction evidence="9">
        <text>L-glutamate + acetyl-CoA = N-acetyl-L-glutamate + CoA + H(+)</text>
        <dbReference type="Rhea" id="RHEA:24292"/>
        <dbReference type="ChEBI" id="CHEBI:15378"/>
        <dbReference type="ChEBI" id="CHEBI:29985"/>
        <dbReference type="ChEBI" id="CHEBI:44337"/>
        <dbReference type="ChEBI" id="CHEBI:57287"/>
        <dbReference type="ChEBI" id="CHEBI:57288"/>
        <dbReference type="EC" id="2.3.1.1"/>
    </reaction>
</comment>
<feature type="binding site" evidence="9">
    <location>
        <position position="151"/>
    </location>
    <ligand>
        <name>substrate</name>
    </ligand>
</feature>
<comment type="caution">
    <text evidence="10">The sequence shown here is derived from an EMBL/GenBank/DDBJ whole genome shotgun (WGS) entry which is preliminary data.</text>
</comment>
<dbReference type="FunFam" id="3.60.70.12:FF:000001">
    <property type="entry name" value="Arginine biosynthesis bifunctional protein ArgJ, chloroplastic"/>
    <property type="match status" value="1"/>
</dbReference>
<dbReference type="GO" id="GO:0004358">
    <property type="term" value="F:L-glutamate N-acetyltransferase activity, acting on acetyl-L-ornithine as donor"/>
    <property type="evidence" value="ECO:0007669"/>
    <property type="project" value="UniProtKB-UniRule"/>
</dbReference>
<evidence type="ECO:0000256" key="2">
    <source>
        <dbReference type="ARBA" id="ARBA00011475"/>
    </source>
</evidence>
<dbReference type="InterPro" id="IPR016117">
    <property type="entry name" value="ArgJ-like_dom_sf"/>
</dbReference>
<comment type="pathway">
    <text evidence="9">Amino-acid biosynthesis; L-arginine biosynthesis; L-ornithine and N-acetyl-L-glutamate from L-glutamate and N(2)-acetyl-L-ornithine (cyclic): step 1/1.</text>
</comment>
<feature type="site" description="Cleavage; by autolysis" evidence="9">
    <location>
        <begin position="187"/>
        <end position="188"/>
    </location>
</feature>
<keyword evidence="7 9" id="KW-0012">Acyltransferase</keyword>
<feature type="binding site" evidence="9">
    <location>
        <position position="188"/>
    </location>
    <ligand>
        <name>substrate</name>
    </ligand>
</feature>
<protein>
    <recommendedName>
        <fullName evidence="9">Arginine biosynthesis bifunctional protein ArgJ</fullName>
    </recommendedName>
    <domain>
        <recommendedName>
            <fullName evidence="9">Glutamate N-acetyltransferase</fullName>
            <ecNumber evidence="9">2.3.1.35</ecNumber>
        </recommendedName>
        <alternativeName>
            <fullName evidence="9">Ornithine acetyltransferase</fullName>
            <shortName evidence="9">OATase</shortName>
        </alternativeName>
        <alternativeName>
            <fullName evidence="9">Ornithine transacetylase</fullName>
        </alternativeName>
    </domain>
    <domain>
        <recommendedName>
            <fullName evidence="9">Amino-acid acetyltransferase</fullName>
            <ecNumber evidence="9">2.3.1.1</ecNumber>
        </recommendedName>
        <alternativeName>
            <fullName evidence="9">N-acetylglutamate synthase</fullName>
            <shortName evidence="9">AGSase</shortName>
        </alternativeName>
    </domain>
    <component>
        <recommendedName>
            <fullName evidence="9">Arginine biosynthesis bifunctional protein ArgJ alpha chain</fullName>
        </recommendedName>
    </component>
    <component>
        <recommendedName>
            <fullName evidence="9">Arginine biosynthesis bifunctional protein ArgJ beta chain</fullName>
        </recommendedName>
    </component>
</protein>
<evidence type="ECO:0000256" key="5">
    <source>
        <dbReference type="ARBA" id="ARBA00022679"/>
    </source>
</evidence>